<dbReference type="AlphaFoldDB" id="A0AAW1TJH5"/>
<dbReference type="InterPro" id="IPR015422">
    <property type="entry name" value="PyrdxlP-dep_Trfase_small"/>
</dbReference>
<keyword evidence="2" id="KW-1185">Reference proteome</keyword>
<reference evidence="1 2" key="1">
    <citation type="submission" date="2023-03" db="EMBL/GenBank/DDBJ databases">
        <title>Genome insight into feeding habits of ladybird beetles.</title>
        <authorList>
            <person name="Li H.-S."/>
            <person name="Huang Y.-H."/>
            <person name="Pang H."/>
        </authorList>
    </citation>
    <scope>NUCLEOTIDE SEQUENCE [LARGE SCALE GENOMIC DNA]</scope>
    <source>
        <strain evidence="1">SYSU_2023b</strain>
        <tissue evidence="1">Whole body</tissue>
    </source>
</reference>
<organism evidence="1 2">
    <name type="scientific">Henosepilachna vigintioctopunctata</name>
    <dbReference type="NCBI Taxonomy" id="420089"/>
    <lineage>
        <taxon>Eukaryota</taxon>
        <taxon>Metazoa</taxon>
        <taxon>Ecdysozoa</taxon>
        <taxon>Arthropoda</taxon>
        <taxon>Hexapoda</taxon>
        <taxon>Insecta</taxon>
        <taxon>Pterygota</taxon>
        <taxon>Neoptera</taxon>
        <taxon>Endopterygota</taxon>
        <taxon>Coleoptera</taxon>
        <taxon>Polyphaga</taxon>
        <taxon>Cucujiformia</taxon>
        <taxon>Coccinelloidea</taxon>
        <taxon>Coccinellidae</taxon>
        <taxon>Epilachninae</taxon>
        <taxon>Epilachnini</taxon>
        <taxon>Henosepilachna</taxon>
    </lineage>
</organism>
<sequence length="165" mass="18945">MPCLFLTRLGQNYVKSYRPHLGKTYGNQCPIISRTLNNTVNETQPKYEEGSAAKPTPCPFLKGVQNIIKHVSNQDVMEIKSSALAESKATFPYETFVHDQIIKKKKEHSYRIFKKVNRLAQPGQFPKALEYSWGEKSITEWCSNDYLEMSRRPSVEDAVRNALET</sequence>
<dbReference type="Proteomes" id="UP001431783">
    <property type="component" value="Unassembled WGS sequence"/>
</dbReference>
<gene>
    <name evidence="1" type="ORF">WA026_007945</name>
</gene>
<comment type="caution">
    <text evidence="1">The sequence shown here is derived from an EMBL/GenBank/DDBJ whole genome shotgun (WGS) entry which is preliminary data.</text>
</comment>
<evidence type="ECO:0000313" key="2">
    <source>
        <dbReference type="Proteomes" id="UP001431783"/>
    </source>
</evidence>
<dbReference type="EMBL" id="JARQZJ010000003">
    <property type="protein sequence ID" value="KAK9870379.1"/>
    <property type="molecule type" value="Genomic_DNA"/>
</dbReference>
<accession>A0AAW1TJH5</accession>
<evidence type="ECO:0000313" key="1">
    <source>
        <dbReference type="EMBL" id="KAK9870379.1"/>
    </source>
</evidence>
<dbReference type="Gene3D" id="3.90.1150.10">
    <property type="entry name" value="Aspartate Aminotransferase, domain 1"/>
    <property type="match status" value="1"/>
</dbReference>
<protein>
    <submittedName>
        <fullName evidence="1">Uncharacterized protein</fullName>
    </submittedName>
</protein>
<name>A0AAW1TJH5_9CUCU</name>
<proteinExistence type="predicted"/>